<keyword evidence="4" id="KW-1185">Reference proteome</keyword>
<dbReference type="EMBL" id="SMAP01000005">
    <property type="protein sequence ID" value="TCT23529.1"/>
    <property type="molecule type" value="Genomic_DNA"/>
</dbReference>
<dbReference type="Gene3D" id="3.40.50.300">
    <property type="entry name" value="P-loop containing nucleotide triphosphate hydrolases"/>
    <property type="match status" value="1"/>
</dbReference>
<protein>
    <submittedName>
        <fullName evidence="3">Tfp pilus assembly protein PilF</fullName>
    </submittedName>
</protein>
<evidence type="ECO:0000313" key="3">
    <source>
        <dbReference type="EMBL" id="TCT23529.1"/>
    </source>
</evidence>
<organism evidence="3 4">
    <name type="scientific">Thermomonas haemolytica</name>
    <dbReference type="NCBI Taxonomy" id="141949"/>
    <lineage>
        <taxon>Bacteria</taxon>
        <taxon>Pseudomonadati</taxon>
        <taxon>Pseudomonadota</taxon>
        <taxon>Gammaproteobacteria</taxon>
        <taxon>Lysobacterales</taxon>
        <taxon>Lysobacteraceae</taxon>
        <taxon>Thermomonas</taxon>
    </lineage>
</organism>
<dbReference type="InterPro" id="IPR027417">
    <property type="entry name" value="P-loop_NTPase"/>
</dbReference>
<dbReference type="SUPFAM" id="SSF52540">
    <property type="entry name" value="P-loop containing nucleoside triphosphate hydrolases"/>
    <property type="match status" value="1"/>
</dbReference>
<dbReference type="PROSITE" id="PS50005">
    <property type="entry name" value="TPR"/>
    <property type="match status" value="2"/>
</dbReference>
<keyword evidence="2" id="KW-0802">TPR repeat</keyword>
<dbReference type="PANTHER" id="PTHR12788">
    <property type="entry name" value="PROTEIN-TYROSINE SULFOTRANSFERASE 2"/>
    <property type="match status" value="1"/>
</dbReference>
<comment type="caution">
    <text evidence="3">The sequence shown here is derived from an EMBL/GenBank/DDBJ whole genome shotgun (WGS) entry which is preliminary data.</text>
</comment>
<dbReference type="AlphaFoldDB" id="A0A4R3N987"/>
<dbReference type="InterPro" id="IPR026634">
    <property type="entry name" value="TPST-like"/>
</dbReference>
<dbReference type="InterPro" id="IPR019734">
    <property type="entry name" value="TPR_rpt"/>
</dbReference>
<feature type="repeat" description="TPR" evidence="2">
    <location>
        <begin position="117"/>
        <end position="150"/>
    </location>
</feature>
<feature type="repeat" description="TPR" evidence="2">
    <location>
        <begin position="49"/>
        <end position="82"/>
    </location>
</feature>
<sequence>MTAPDPRMAGLPPAVVAMVHAGARALRDGQPQRARQLLEQAVGQAPGHPEPLRYLAIVLMQQRQLAAARQTLQRALALAPDDALLHSDLATTHAAMGDMDAALAGWRHAVARDPRLMSAWFNLGRNLQQQGETEAAIAALEQACALAPQALPPRVLLGDALVHAGRFDEAAGHYRAALAVHPACGDAWRGLSNIKTVPLDASDAEALRAQLQRADVAASDRIAMGHALGKLEEDRGRHPEALAAFSAANTLQKQLTPWSADAFRAYLQQALEATATLPAPLDPRLGEEVIFLVGLPRSGSTLFEQILAAHPEVEGASELPDLGIVIQQESQRRGQPYPQWVPQASAADWHRLGREYLARTARWRQRRPRHTDKQPDNWKHAGILRAMLPGATIIETRRDPLETAWSCFKQQFYSQPHFANDMADIALYMQGCAHAMQQWRARDPARIHLHVYEELLASPEARISALLDDCGLAFDPACLEFHRAERSVRTASAAQVRQPLRADTARALAYGLLLEPLLALLQLPLPL</sequence>
<evidence type="ECO:0000256" key="2">
    <source>
        <dbReference type="PROSITE-ProRule" id="PRU00339"/>
    </source>
</evidence>
<dbReference type="SMART" id="SM00028">
    <property type="entry name" value="TPR"/>
    <property type="match status" value="4"/>
</dbReference>
<gene>
    <name evidence="3" type="ORF">EDC34_105119</name>
</gene>
<dbReference type="Pfam" id="PF14559">
    <property type="entry name" value="TPR_19"/>
    <property type="match status" value="2"/>
</dbReference>
<dbReference type="GO" id="GO:0008476">
    <property type="term" value="F:protein-tyrosine sulfotransferase activity"/>
    <property type="evidence" value="ECO:0007669"/>
    <property type="project" value="InterPro"/>
</dbReference>
<dbReference type="Gene3D" id="1.25.40.10">
    <property type="entry name" value="Tetratricopeptide repeat domain"/>
    <property type="match status" value="1"/>
</dbReference>
<dbReference type="Proteomes" id="UP000295414">
    <property type="component" value="Unassembled WGS sequence"/>
</dbReference>
<keyword evidence="1" id="KW-0808">Transferase</keyword>
<dbReference type="PANTHER" id="PTHR12788:SF10">
    <property type="entry name" value="PROTEIN-TYROSINE SULFOTRANSFERASE"/>
    <property type="match status" value="1"/>
</dbReference>
<accession>A0A4R3N987</accession>
<dbReference type="SUPFAM" id="SSF48452">
    <property type="entry name" value="TPR-like"/>
    <property type="match status" value="1"/>
</dbReference>
<reference evidence="3 4" key="1">
    <citation type="submission" date="2019-03" db="EMBL/GenBank/DDBJ databases">
        <title>Genomic Encyclopedia of Type Strains, Phase IV (KMG-IV): sequencing the most valuable type-strain genomes for metagenomic binning, comparative biology and taxonomic classification.</title>
        <authorList>
            <person name="Goeker M."/>
        </authorList>
    </citation>
    <scope>NUCLEOTIDE SEQUENCE [LARGE SCALE GENOMIC DNA]</scope>
    <source>
        <strain evidence="3 4">DSM 13605</strain>
    </source>
</reference>
<name>A0A4R3N987_9GAMM</name>
<proteinExistence type="predicted"/>
<dbReference type="InterPro" id="IPR011990">
    <property type="entry name" value="TPR-like_helical_dom_sf"/>
</dbReference>
<evidence type="ECO:0000313" key="4">
    <source>
        <dbReference type="Proteomes" id="UP000295414"/>
    </source>
</evidence>
<evidence type="ECO:0000256" key="1">
    <source>
        <dbReference type="ARBA" id="ARBA00022679"/>
    </source>
</evidence>
<dbReference type="Pfam" id="PF13469">
    <property type="entry name" value="Sulfotransfer_3"/>
    <property type="match status" value="1"/>
</dbReference>
<dbReference type="OrthoDB" id="9766687at2"/>